<sequence length="96" mass="11019">MSEIVVISINVAKPGKENELADLLSSLIAPTAADAGMIRYDLHRDLADPRTFAFYEIWESRKALDDHLSTEHIARYRRLAPPLLERKELRIMEKTN</sequence>
<dbReference type="InterPro" id="IPR011008">
    <property type="entry name" value="Dimeric_a/b-barrel"/>
</dbReference>
<organism evidence="2 3">
    <name type="scientific">Paraburkholderia phenazinium</name>
    <dbReference type="NCBI Taxonomy" id="60549"/>
    <lineage>
        <taxon>Bacteria</taxon>
        <taxon>Pseudomonadati</taxon>
        <taxon>Pseudomonadota</taxon>
        <taxon>Betaproteobacteria</taxon>
        <taxon>Burkholderiales</taxon>
        <taxon>Burkholderiaceae</taxon>
        <taxon>Paraburkholderia</taxon>
    </lineage>
</organism>
<dbReference type="OrthoDB" id="9812192at2"/>
<dbReference type="Proteomes" id="UP000199706">
    <property type="component" value="Unassembled WGS sequence"/>
</dbReference>
<keyword evidence="2" id="KW-0560">Oxidoreductase</keyword>
<accession>A0A1G8DZ30</accession>
<dbReference type="AlphaFoldDB" id="A0A1G8DZ30"/>
<dbReference type="PANTHER" id="PTHR33336:SF3">
    <property type="entry name" value="ABM DOMAIN-CONTAINING PROTEIN"/>
    <property type="match status" value="1"/>
</dbReference>
<name>A0A1G8DZ30_9BURK</name>
<dbReference type="PROSITE" id="PS51725">
    <property type="entry name" value="ABM"/>
    <property type="match status" value="1"/>
</dbReference>
<dbReference type="Pfam" id="PF03992">
    <property type="entry name" value="ABM"/>
    <property type="match status" value="1"/>
</dbReference>
<gene>
    <name evidence="2" type="ORF">SAMN05216466_111216</name>
</gene>
<evidence type="ECO:0000313" key="2">
    <source>
        <dbReference type="EMBL" id="SDH62893.1"/>
    </source>
</evidence>
<evidence type="ECO:0000259" key="1">
    <source>
        <dbReference type="PROSITE" id="PS51725"/>
    </source>
</evidence>
<feature type="domain" description="ABM" evidence="1">
    <location>
        <begin position="4"/>
        <end position="92"/>
    </location>
</feature>
<proteinExistence type="predicted"/>
<dbReference type="RefSeq" id="WP_090687126.1">
    <property type="nucleotide sequence ID" value="NZ_CADERL010000017.1"/>
</dbReference>
<dbReference type="InterPro" id="IPR007138">
    <property type="entry name" value="ABM_dom"/>
</dbReference>
<dbReference type="PANTHER" id="PTHR33336">
    <property type="entry name" value="QUINOL MONOOXYGENASE YGIN-RELATED"/>
    <property type="match status" value="1"/>
</dbReference>
<dbReference type="EMBL" id="FNCJ01000011">
    <property type="protein sequence ID" value="SDH62893.1"/>
    <property type="molecule type" value="Genomic_DNA"/>
</dbReference>
<evidence type="ECO:0000313" key="3">
    <source>
        <dbReference type="Proteomes" id="UP000199706"/>
    </source>
</evidence>
<dbReference type="InterPro" id="IPR050744">
    <property type="entry name" value="AI-2_Isomerase_LsrG"/>
</dbReference>
<protein>
    <submittedName>
        <fullName evidence="2">Quinol monooxygenase YgiN</fullName>
    </submittedName>
</protein>
<reference evidence="2 3" key="1">
    <citation type="submission" date="2016-10" db="EMBL/GenBank/DDBJ databases">
        <authorList>
            <person name="de Groot N.N."/>
        </authorList>
    </citation>
    <scope>NUCLEOTIDE SEQUENCE [LARGE SCALE GENOMIC DNA]</scope>
    <source>
        <strain evidence="2 3">LMG 2247</strain>
    </source>
</reference>
<dbReference type="Gene3D" id="3.30.70.100">
    <property type="match status" value="1"/>
</dbReference>
<keyword evidence="2" id="KW-0503">Monooxygenase</keyword>
<dbReference type="GO" id="GO:0004497">
    <property type="term" value="F:monooxygenase activity"/>
    <property type="evidence" value="ECO:0007669"/>
    <property type="project" value="UniProtKB-KW"/>
</dbReference>
<dbReference type="SUPFAM" id="SSF54909">
    <property type="entry name" value="Dimeric alpha+beta barrel"/>
    <property type="match status" value="1"/>
</dbReference>